<dbReference type="InterPro" id="IPR050223">
    <property type="entry name" value="D-isomer_2-hydroxyacid_DH"/>
</dbReference>
<dbReference type="CDD" id="cd12166">
    <property type="entry name" value="2-Hacid_dh_7"/>
    <property type="match status" value="1"/>
</dbReference>
<comment type="caution">
    <text evidence="4">The sequence shown here is derived from an EMBL/GenBank/DDBJ whole genome shotgun (WGS) entry which is preliminary data.</text>
</comment>
<feature type="domain" description="D-isomer specific 2-hydroxyacid dehydrogenase NAD-binding" evidence="3">
    <location>
        <begin position="103"/>
        <end position="272"/>
    </location>
</feature>
<dbReference type="SUPFAM" id="SSF51735">
    <property type="entry name" value="NAD(P)-binding Rossmann-fold domains"/>
    <property type="match status" value="1"/>
</dbReference>
<dbReference type="PROSITE" id="PS00671">
    <property type="entry name" value="D_2_HYDROXYACID_DH_3"/>
    <property type="match status" value="1"/>
</dbReference>
<dbReference type="Gene3D" id="3.40.50.720">
    <property type="entry name" value="NAD(P)-binding Rossmann-like Domain"/>
    <property type="match status" value="2"/>
</dbReference>
<sequence>MSEPIVLLPFDASDLADPPSGLRYAVAAPGAPLPDGLDEVELWVPPYLFHDVDVSLFGRLPSLRVVQMLTAGTEHVVPHLPEGVLLCSGRGIHDASTAELAVTLTLASLRGIPEFERARAEHRWAWGWRPALADKCVLIVGYGSIGAAIEARLLPFECEVVRVARRARDGSPPVHAVHELARLLPDADVVILVVPATAETRQLVDAGFLAAMKPGSLLVNVGRGSVVDTSALIDALHAGRVHAALDVTDPEPLPPEHPLWDAPHLLVSHHTGGSTSAFWPRAHQLVRAQLERYAAGEPLVNLVGTTGG</sequence>
<name>A0ABN2Y7J8_9ACTN</name>
<evidence type="ECO:0000259" key="3">
    <source>
        <dbReference type="Pfam" id="PF02826"/>
    </source>
</evidence>
<evidence type="ECO:0000256" key="2">
    <source>
        <dbReference type="ARBA" id="ARBA00023027"/>
    </source>
</evidence>
<dbReference type="Proteomes" id="UP001500575">
    <property type="component" value="Unassembled WGS sequence"/>
</dbReference>
<dbReference type="InterPro" id="IPR029753">
    <property type="entry name" value="D-isomer_DH_CS"/>
</dbReference>
<dbReference type="RefSeq" id="WP_344303407.1">
    <property type="nucleotide sequence ID" value="NZ_BAAAQQ010000011.1"/>
</dbReference>
<dbReference type="InterPro" id="IPR006140">
    <property type="entry name" value="D-isomer_DH_NAD-bd"/>
</dbReference>
<organism evidence="4 5">
    <name type="scientific">Nocardioides bigeumensis</name>
    <dbReference type="NCBI Taxonomy" id="433657"/>
    <lineage>
        <taxon>Bacteria</taxon>
        <taxon>Bacillati</taxon>
        <taxon>Actinomycetota</taxon>
        <taxon>Actinomycetes</taxon>
        <taxon>Propionibacteriales</taxon>
        <taxon>Nocardioidaceae</taxon>
        <taxon>Nocardioides</taxon>
    </lineage>
</organism>
<dbReference type="Pfam" id="PF02826">
    <property type="entry name" value="2-Hacid_dh_C"/>
    <property type="match status" value="1"/>
</dbReference>
<evidence type="ECO:0000256" key="1">
    <source>
        <dbReference type="ARBA" id="ARBA00023002"/>
    </source>
</evidence>
<accession>A0ABN2Y7J8</accession>
<keyword evidence="5" id="KW-1185">Reference proteome</keyword>
<dbReference type="PANTHER" id="PTHR10996">
    <property type="entry name" value="2-HYDROXYACID DEHYDROGENASE-RELATED"/>
    <property type="match status" value="1"/>
</dbReference>
<dbReference type="EMBL" id="BAAAQQ010000011">
    <property type="protein sequence ID" value="GAA2122979.1"/>
    <property type="molecule type" value="Genomic_DNA"/>
</dbReference>
<keyword evidence="2" id="KW-0520">NAD</keyword>
<evidence type="ECO:0000313" key="4">
    <source>
        <dbReference type="EMBL" id="GAA2122979.1"/>
    </source>
</evidence>
<gene>
    <name evidence="4" type="ORF">GCM10009843_18420</name>
</gene>
<dbReference type="InterPro" id="IPR036291">
    <property type="entry name" value="NAD(P)-bd_dom_sf"/>
</dbReference>
<reference evidence="4 5" key="1">
    <citation type="journal article" date="2019" name="Int. J. Syst. Evol. Microbiol.">
        <title>The Global Catalogue of Microorganisms (GCM) 10K type strain sequencing project: providing services to taxonomists for standard genome sequencing and annotation.</title>
        <authorList>
            <consortium name="The Broad Institute Genomics Platform"/>
            <consortium name="The Broad Institute Genome Sequencing Center for Infectious Disease"/>
            <person name="Wu L."/>
            <person name="Ma J."/>
        </authorList>
    </citation>
    <scope>NUCLEOTIDE SEQUENCE [LARGE SCALE GENOMIC DNA]</scope>
    <source>
        <strain evidence="4 5">JCM 16021</strain>
    </source>
</reference>
<proteinExistence type="predicted"/>
<dbReference type="SUPFAM" id="SSF52283">
    <property type="entry name" value="Formate/glycerate dehydrogenase catalytic domain-like"/>
    <property type="match status" value="1"/>
</dbReference>
<keyword evidence="1" id="KW-0560">Oxidoreductase</keyword>
<dbReference type="PANTHER" id="PTHR10996:SF178">
    <property type="entry name" value="2-HYDROXYACID DEHYDROGENASE YGL185C-RELATED"/>
    <property type="match status" value="1"/>
</dbReference>
<protein>
    <submittedName>
        <fullName evidence="4">2-hydroxyacid dehydrogenase</fullName>
    </submittedName>
</protein>
<evidence type="ECO:0000313" key="5">
    <source>
        <dbReference type="Proteomes" id="UP001500575"/>
    </source>
</evidence>